<proteinExistence type="predicted"/>
<feature type="non-terminal residue" evidence="1">
    <location>
        <position position="58"/>
    </location>
</feature>
<evidence type="ECO:0000313" key="1">
    <source>
        <dbReference type="EMBL" id="ABM90170.1"/>
    </source>
</evidence>
<dbReference type="euHCVdb" id="EF199246"/>
<accession>A2TG40</accession>
<protein>
    <submittedName>
        <fullName evidence="1">Polyprotein</fullName>
    </submittedName>
</protein>
<sequence>SMQGAWAKVIVILLLTAGAEATTYTSGELLDTPWRGFSVFSLRGPNRRSSSSTPMAAG</sequence>
<feature type="non-terminal residue" evidence="1">
    <location>
        <position position="1"/>
    </location>
</feature>
<reference evidence="1" key="1">
    <citation type="journal article" date="2007" name="J. Virol.">
        <title>Analysis of hepatitis C virus hypervariable region 1 sequence from cryoglobulinemic patients and associated controls.</title>
        <authorList>
            <person name="Bianchettin G."/>
            <person name="Bonaccini C."/>
            <person name="Oliva R."/>
            <person name="Tramontano A."/>
            <person name="Cividini A."/>
            <person name="Casato M."/>
            <person name="Merlini G."/>
            <person name="Silini E."/>
            <person name="Mondelli M.U."/>
        </authorList>
    </citation>
    <scope>NUCLEOTIDE SEQUENCE</scope>
    <source>
        <strain evidence="1">2ac.159#11</strain>
    </source>
</reference>
<name>A2TG40_9HEPC</name>
<organism evidence="1">
    <name type="scientific">Hepacivirus hominis</name>
    <dbReference type="NCBI Taxonomy" id="3052230"/>
    <lineage>
        <taxon>Viruses</taxon>
        <taxon>Riboviria</taxon>
        <taxon>Orthornavirae</taxon>
        <taxon>Kitrinoviricota</taxon>
        <taxon>Flasuviricetes</taxon>
        <taxon>Amarillovirales</taxon>
        <taxon>Flaviviridae</taxon>
        <taxon>Hepacivirus</taxon>
    </lineage>
</organism>
<dbReference type="EMBL" id="EF199246">
    <property type="protein sequence ID" value="ABM90170.1"/>
    <property type="molecule type" value="Genomic_RNA"/>
</dbReference>